<dbReference type="AlphaFoldDB" id="A0A1B9GTF5"/>
<dbReference type="EMBL" id="KV700125">
    <property type="protein sequence ID" value="OCF34350.1"/>
    <property type="molecule type" value="Genomic_DNA"/>
</dbReference>
<name>A0A1B9GTF5_9TREE</name>
<evidence type="ECO:0000256" key="1">
    <source>
        <dbReference type="SAM" id="MobiDB-lite"/>
    </source>
</evidence>
<accession>A0A1B9GTF5</accession>
<evidence type="ECO:0000256" key="2">
    <source>
        <dbReference type="SAM" id="SignalP"/>
    </source>
</evidence>
<sequence>MPIILASLVFAVALAALPSTEPPDDEEQKAYVAHIAAQREKKRLHSMRLQGGEQGNLRRSGLKKIGPAGATGGRDRIETSENVDGGRGVQRHPPSFGLALGSAPESEIVDPSTLANCIRNLPLPLSPPLGLGLLILSPSFNNTSISVNVFLKGSTTLLRPSTPIILCPFVRSTTKCELHEHWIQLGNELGGFKS</sequence>
<reference evidence="4" key="2">
    <citation type="submission" date="2013-12" db="EMBL/GenBank/DDBJ databases">
        <title>Evolution of pathogenesis and genome organization in the Tremellales.</title>
        <authorList>
            <person name="Cuomo C."/>
            <person name="Litvintseva A."/>
            <person name="Heitman J."/>
            <person name="Chen Y."/>
            <person name="Sun S."/>
            <person name="Springer D."/>
            <person name="Dromer F."/>
            <person name="Young S."/>
            <person name="Zeng Q."/>
            <person name="Chapman S."/>
            <person name="Gujja S."/>
            <person name="Saif S."/>
            <person name="Birren B."/>
        </authorList>
    </citation>
    <scope>NUCLEOTIDE SEQUENCE [LARGE SCALE GENOMIC DNA]</scope>
    <source>
        <strain evidence="4">BCC8398</strain>
    </source>
</reference>
<gene>
    <name evidence="3" type="ORF">I316_03864</name>
</gene>
<organism evidence="3 4">
    <name type="scientific">Kwoniella heveanensis BCC8398</name>
    <dbReference type="NCBI Taxonomy" id="1296120"/>
    <lineage>
        <taxon>Eukaryota</taxon>
        <taxon>Fungi</taxon>
        <taxon>Dikarya</taxon>
        <taxon>Basidiomycota</taxon>
        <taxon>Agaricomycotina</taxon>
        <taxon>Tremellomycetes</taxon>
        <taxon>Tremellales</taxon>
        <taxon>Cryptococcaceae</taxon>
        <taxon>Kwoniella</taxon>
    </lineage>
</organism>
<evidence type="ECO:0000313" key="4">
    <source>
        <dbReference type="Proteomes" id="UP000092666"/>
    </source>
</evidence>
<proteinExistence type="predicted"/>
<keyword evidence="4" id="KW-1185">Reference proteome</keyword>
<protein>
    <submittedName>
        <fullName evidence="3">Uncharacterized protein</fullName>
    </submittedName>
</protein>
<feature type="chain" id="PRO_5011977815" evidence="2">
    <location>
        <begin position="16"/>
        <end position="194"/>
    </location>
</feature>
<feature type="signal peptide" evidence="2">
    <location>
        <begin position="1"/>
        <end position="15"/>
    </location>
</feature>
<evidence type="ECO:0000313" key="3">
    <source>
        <dbReference type="EMBL" id="OCF34350.1"/>
    </source>
</evidence>
<feature type="region of interest" description="Disordered" evidence="1">
    <location>
        <begin position="50"/>
        <end position="90"/>
    </location>
</feature>
<reference evidence="3 4" key="1">
    <citation type="submission" date="2013-07" db="EMBL/GenBank/DDBJ databases">
        <title>The Genome Sequence of Cryptococcus heveanensis BCC8398.</title>
        <authorList>
            <consortium name="The Broad Institute Genome Sequencing Platform"/>
            <person name="Cuomo C."/>
            <person name="Litvintseva A."/>
            <person name="Chen Y."/>
            <person name="Heitman J."/>
            <person name="Sun S."/>
            <person name="Springer D."/>
            <person name="Dromer F."/>
            <person name="Young S.K."/>
            <person name="Zeng Q."/>
            <person name="Gargeya S."/>
            <person name="Fitzgerald M."/>
            <person name="Abouelleil A."/>
            <person name="Alvarado L."/>
            <person name="Berlin A.M."/>
            <person name="Chapman S.B."/>
            <person name="Dewar J."/>
            <person name="Goldberg J."/>
            <person name="Griggs A."/>
            <person name="Gujja S."/>
            <person name="Hansen M."/>
            <person name="Howarth C."/>
            <person name="Imamovic A."/>
            <person name="Larimer J."/>
            <person name="McCowan C."/>
            <person name="Murphy C."/>
            <person name="Pearson M."/>
            <person name="Priest M."/>
            <person name="Roberts A."/>
            <person name="Saif S."/>
            <person name="Shea T."/>
            <person name="Sykes S."/>
            <person name="Wortman J."/>
            <person name="Nusbaum C."/>
            <person name="Birren B."/>
        </authorList>
    </citation>
    <scope>NUCLEOTIDE SEQUENCE [LARGE SCALE GENOMIC DNA]</scope>
    <source>
        <strain evidence="3 4">BCC8398</strain>
    </source>
</reference>
<keyword evidence="2" id="KW-0732">Signal</keyword>
<dbReference type="Proteomes" id="UP000092666">
    <property type="component" value="Unassembled WGS sequence"/>
</dbReference>